<gene>
    <name evidence="3" type="ORF">F0P96_02860</name>
</gene>
<sequence length="158" mass="17069">MKHAVLTWAVCLLLVVSAQAQSPDAVAKHQAVIATYPNLMQALRSGDYRKARALCQQVIGYEPRDPMHRYNLACIESLAGNVTAGLAALQQANALGYADVNGLRTDPDLALLRADKRFDSVLQGTTRNALRAPVRKASTPLTQVPKAQSPTPQPAKKQ</sequence>
<evidence type="ECO:0000313" key="4">
    <source>
        <dbReference type="Proteomes" id="UP000326380"/>
    </source>
</evidence>
<evidence type="ECO:0000313" key="3">
    <source>
        <dbReference type="EMBL" id="KAA9339570.1"/>
    </source>
</evidence>
<feature type="chain" id="PRO_5043680602" evidence="2">
    <location>
        <begin position="21"/>
        <end position="158"/>
    </location>
</feature>
<dbReference type="NCBIfam" id="NF047558">
    <property type="entry name" value="TPR_END_plus"/>
    <property type="match status" value="1"/>
</dbReference>
<dbReference type="EMBL" id="VTWU01000001">
    <property type="protein sequence ID" value="KAA9339570.1"/>
    <property type="molecule type" value="Genomic_DNA"/>
</dbReference>
<proteinExistence type="predicted"/>
<comment type="caution">
    <text evidence="3">The sequence shown here is derived from an EMBL/GenBank/DDBJ whole genome shotgun (WGS) entry which is preliminary data.</text>
</comment>
<keyword evidence="2" id="KW-0732">Signal</keyword>
<feature type="region of interest" description="Disordered" evidence="1">
    <location>
        <begin position="129"/>
        <end position="158"/>
    </location>
</feature>
<name>A0A7L4ZV29_9BACT</name>
<dbReference type="AlphaFoldDB" id="A0A7L4ZV29"/>
<feature type="compositionally biased region" description="Polar residues" evidence="1">
    <location>
        <begin position="139"/>
        <end position="150"/>
    </location>
</feature>
<feature type="signal peptide" evidence="2">
    <location>
        <begin position="1"/>
        <end position="20"/>
    </location>
</feature>
<organism evidence="3 4">
    <name type="scientific">Hymenobacter busanensis</name>
    <dbReference type="NCBI Taxonomy" id="2607656"/>
    <lineage>
        <taxon>Bacteria</taxon>
        <taxon>Pseudomonadati</taxon>
        <taxon>Bacteroidota</taxon>
        <taxon>Cytophagia</taxon>
        <taxon>Cytophagales</taxon>
        <taxon>Hymenobacteraceae</taxon>
        <taxon>Hymenobacter</taxon>
    </lineage>
</organism>
<dbReference type="SUPFAM" id="SSF48452">
    <property type="entry name" value="TPR-like"/>
    <property type="match status" value="1"/>
</dbReference>
<reference evidence="3 4" key="1">
    <citation type="submission" date="2019-09" db="EMBL/GenBank/DDBJ databases">
        <title>Genome sequence of Hymenobacter sp. M3.</title>
        <authorList>
            <person name="Srinivasan S."/>
        </authorList>
    </citation>
    <scope>NUCLEOTIDE SEQUENCE [LARGE SCALE GENOMIC DNA]</scope>
    <source>
        <strain evidence="3 4">M3</strain>
    </source>
</reference>
<dbReference type="Proteomes" id="UP000326380">
    <property type="component" value="Unassembled WGS sequence"/>
</dbReference>
<protein>
    <submittedName>
        <fullName evidence="3">Uncharacterized protein</fullName>
    </submittedName>
</protein>
<dbReference type="RefSeq" id="WP_151077218.1">
    <property type="nucleotide sequence ID" value="NZ_CP047647.1"/>
</dbReference>
<evidence type="ECO:0000256" key="2">
    <source>
        <dbReference type="SAM" id="SignalP"/>
    </source>
</evidence>
<keyword evidence="4" id="KW-1185">Reference proteome</keyword>
<accession>A0A7L4ZV29</accession>
<evidence type="ECO:0000256" key="1">
    <source>
        <dbReference type="SAM" id="MobiDB-lite"/>
    </source>
</evidence>
<dbReference type="Gene3D" id="1.25.40.10">
    <property type="entry name" value="Tetratricopeptide repeat domain"/>
    <property type="match status" value="1"/>
</dbReference>
<dbReference type="InterPro" id="IPR011990">
    <property type="entry name" value="TPR-like_helical_dom_sf"/>
</dbReference>